<evidence type="ECO:0000256" key="1">
    <source>
        <dbReference type="ARBA" id="ARBA00023054"/>
    </source>
</evidence>
<proteinExistence type="predicted"/>
<evidence type="ECO:0000313" key="5">
    <source>
        <dbReference type="EMBL" id="KAB5581566.1"/>
    </source>
</evidence>
<keyword evidence="1 2" id="KW-0175">Coiled coil</keyword>
<evidence type="ECO:0000259" key="4">
    <source>
        <dbReference type="Pfam" id="PF21773"/>
    </source>
</evidence>
<evidence type="ECO:0000313" key="6">
    <source>
        <dbReference type="Proteomes" id="UP000327468"/>
    </source>
</evidence>
<protein>
    <recommendedName>
        <fullName evidence="4">ODAD1 central coiled coil region domain-containing protein</fullName>
    </recommendedName>
</protein>
<feature type="domain" description="ODAD1 central coiled coil region" evidence="4">
    <location>
        <begin position="418"/>
        <end position="547"/>
    </location>
</feature>
<dbReference type="GO" id="GO:0005930">
    <property type="term" value="C:axoneme"/>
    <property type="evidence" value="ECO:0007669"/>
    <property type="project" value="TreeGrafter"/>
</dbReference>
<reference evidence="5 6" key="1">
    <citation type="submission" date="2019-06" db="EMBL/GenBank/DDBJ databases">
        <title>A chromosome-scale genome assembly of the striped catfish, Pangasianodon hypophthalmus.</title>
        <authorList>
            <person name="Wen M."/>
            <person name="Zahm M."/>
            <person name="Roques C."/>
            <person name="Cabau C."/>
            <person name="Klopp C."/>
            <person name="Donnadieu C."/>
            <person name="Jouanno E."/>
            <person name="Avarre J.-C."/>
            <person name="Campet M."/>
            <person name="Ha T.T.T."/>
            <person name="Dugue R."/>
            <person name="Lampietro C."/>
            <person name="Louis A."/>
            <person name="Herpin A."/>
            <person name="Echchiki A."/>
            <person name="Berthelot C."/>
            <person name="Parey E."/>
            <person name="Roest-Crollius H."/>
            <person name="Braasch I."/>
            <person name="Postlethwait J."/>
            <person name="Bobe J."/>
            <person name="Montfort J."/>
            <person name="Bouchez O."/>
            <person name="Begum T."/>
            <person name="Schartl M."/>
            <person name="Guiguen Y."/>
        </authorList>
    </citation>
    <scope>NUCLEOTIDE SEQUENCE [LARGE SCALE GENOMIC DNA]</scope>
    <source>
        <strain evidence="5 6">Indonesia</strain>
        <tissue evidence="5">Blood</tissue>
    </source>
</reference>
<dbReference type="GO" id="GO:0003341">
    <property type="term" value="P:cilium movement"/>
    <property type="evidence" value="ECO:0007669"/>
    <property type="project" value="TreeGrafter"/>
</dbReference>
<evidence type="ECO:0000256" key="2">
    <source>
        <dbReference type="SAM" id="Coils"/>
    </source>
</evidence>
<comment type="caution">
    <text evidence="5">The sequence shown here is derived from an EMBL/GenBank/DDBJ whole genome shotgun (WGS) entry which is preliminary data.</text>
</comment>
<name>A0A5N5PS01_PANHP</name>
<feature type="coiled-coil region" evidence="2">
    <location>
        <begin position="29"/>
        <end position="81"/>
    </location>
</feature>
<accession>A0A5N5PS01</accession>
<dbReference type="EMBL" id="VFJC01000004">
    <property type="protein sequence ID" value="KAB5581566.1"/>
    <property type="molecule type" value="Genomic_DNA"/>
</dbReference>
<dbReference type="Proteomes" id="UP000327468">
    <property type="component" value="Chromosome 3"/>
</dbReference>
<organism evidence="5 6">
    <name type="scientific">Pangasianodon hypophthalmus</name>
    <name type="common">Striped catfish</name>
    <name type="synonym">Helicophagus hypophthalmus</name>
    <dbReference type="NCBI Taxonomy" id="310915"/>
    <lineage>
        <taxon>Eukaryota</taxon>
        <taxon>Metazoa</taxon>
        <taxon>Chordata</taxon>
        <taxon>Craniata</taxon>
        <taxon>Vertebrata</taxon>
        <taxon>Euteleostomi</taxon>
        <taxon>Actinopterygii</taxon>
        <taxon>Neopterygii</taxon>
        <taxon>Teleostei</taxon>
        <taxon>Ostariophysi</taxon>
        <taxon>Siluriformes</taxon>
        <taxon>Pangasiidae</taxon>
        <taxon>Pangasianodon</taxon>
    </lineage>
</organism>
<keyword evidence="6" id="KW-1185">Reference proteome</keyword>
<feature type="domain" description="ODAD1 central coiled coil region" evidence="4">
    <location>
        <begin position="179"/>
        <end position="332"/>
    </location>
</feature>
<feature type="coiled-coil region" evidence="2">
    <location>
        <begin position="465"/>
        <end position="510"/>
    </location>
</feature>
<feature type="region of interest" description="Disordered" evidence="3">
    <location>
        <begin position="331"/>
        <end position="359"/>
    </location>
</feature>
<evidence type="ECO:0000256" key="3">
    <source>
        <dbReference type="SAM" id="MobiDB-lite"/>
    </source>
</evidence>
<dbReference type="AlphaFoldDB" id="A0A5N5PS01"/>
<dbReference type="Pfam" id="PF21773">
    <property type="entry name" value="ODAD1_CC"/>
    <property type="match status" value="2"/>
</dbReference>
<dbReference type="PANTHER" id="PTHR21694">
    <property type="entry name" value="COILED-COIL DOMAIN-CONTAINING PROTEIN 63"/>
    <property type="match status" value="1"/>
</dbReference>
<dbReference type="GO" id="GO:0036158">
    <property type="term" value="P:outer dynein arm assembly"/>
    <property type="evidence" value="ECO:0007669"/>
    <property type="project" value="TreeGrafter"/>
</dbReference>
<dbReference type="PANTHER" id="PTHR21694:SF18">
    <property type="entry name" value="COILED-COIL DOMAIN-CONTAINING PROTEIN 63"/>
    <property type="match status" value="1"/>
</dbReference>
<feature type="coiled-coil region" evidence="2">
    <location>
        <begin position="113"/>
        <end position="140"/>
    </location>
</feature>
<sequence>MESTSSTAGCYRKCSHVKSRRNKKEALSSNEEKRELLSLQQMVHQLIKEKNTQKKKAHKTIHKQSQLIGSLEAERRGLQAELEGIRCVLGREELLSHSINHLRHHSKIVDENIIQEKQTIDGLQREIQEMHRKIGKERKASAFEADPTRKIQRLTGQLAQKSGWLDRSDVWNGFKAFATVNKKFSTFVSTNTQLRQDIETLRGEKIKFLQMRNKLEKVLQETHQEKTTVLKQARKNIEVREDAKTRMLHVLEQTCSEGDSHAVDVQELQRRVSHMEKTEHFLQEKNKVRQPDLYYQVTTKKREAHEQEPKVDHEVKLNEYEVAMEKISDIIERRGKGSQSARQRRRRSSDCQTSRVVEPPQSAFWKSANRRRCTLGSVMFREAAAGILGDLEGSSRGRRFREHRRRSTLLQGLRADEQERLRELVQQSQQPPAGLNPQLLYDSYVEGENLNLALFQYALEQNRQIQEMTKDVHELRISVKQEEERESAEERRLQDRVRELKLSCQQVTQDTETLLTNIGMKEREFIQVRAGIESLAVQAGVDASAFELCRHWTEDGGTASILTLLAQIEQRVTQLLTLHSYTQYRDDEKYFKHAVFEFNPRKLSYTDIQPPALSFFPESEEEYDEELKLLSREELKKNVLETDRFCPA</sequence>
<dbReference type="InterPro" id="IPR049258">
    <property type="entry name" value="ODAD1_CC"/>
</dbReference>
<dbReference type="InterPro" id="IPR051876">
    <property type="entry name" value="ODA-DC/CCD"/>
</dbReference>
<gene>
    <name evidence="5" type="ORF">PHYPO_G00177190</name>
</gene>